<dbReference type="AlphaFoldDB" id="A0AAV6XLT6"/>
<keyword evidence="3" id="KW-0964">Secreted</keyword>
<keyword evidence="7" id="KW-1185">Reference proteome</keyword>
<reference evidence="6" key="1">
    <citation type="submission" date="2019-10" db="EMBL/GenBank/DDBJ databases">
        <authorList>
            <person name="Zhang R."/>
            <person name="Pan Y."/>
            <person name="Wang J."/>
            <person name="Ma R."/>
            <person name="Yu S."/>
        </authorList>
    </citation>
    <scope>NUCLEOTIDE SEQUENCE</scope>
    <source>
        <strain evidence="6">LA-IB0</strain>
        <tissue evidence="6">Leaf</tissue>
    </source>
</reference>
<dbReference type="PANTHER" id="PTHR31279:SF74">
    <property type="entry name" value="PROTEIN EXORDIUM-LIKE 2"/>
    <property type="match status" value="1"/>
</dbReference>
<evidence type="ECO:0000256" key="2">
    <source>
        <dbReference type="ARBA" id="ARBA00022523"/>
    </source>
</evidence>
<evidence type="ECO:0000256" key="4">
    <source>
        <dbReference type="ARBA" id="ARBA00022729"/>
    </source>
</evidence>
<comment type="subcellular location">
    <subcellularLocation>
        <location evidence="1">Secreted</location>
        <location evidence="1">Extracellular space</location>
        <location evidence="1">Apoplast</location>
    </subcellularLocation>
</comment>
<dbReference type="InterPro" id="IPR006766">
    <property type="entry name" value="EXORDIUM-like"/>
</dbReference>
<dbReference type="GO" id="GO:0048046">
    <property type="term" value="C:apoplast"/>
    <property type="evidence" value="ECO:0007669"/>
    <property type="project" value="UniProtKB-SubCell"/>
</dbReference>
<gene>
    <name evidence="6" type="ORF">BUALT_Bualt04G0065800</name>
</gene>
<keyword evidence="2" id="KW-0052">Apoplast</keyword>
<dbReference type="Pfam" id="PF04674">
    <property type="entry name" value="Phi_1"/>
    <property type="match status" value="1"/>
</dbReference>
<evidence type="ECO:0000256" key="1">
    <source>
        <dbReference type="ARBA" id="ARBA00004271"/>
    </source>
</evidence>
<dbReference type="PANTHER" id="PTHR31279">
    <property type="entry name" value="PROTEIN EXORDIUM-LIKE 5"/>
    <property type="match status" value="1"/>
</dbReference>
<evidence type="ECO:0000256" key="3">
    <source>
        <dbReference type="ARBA" id="ARBA00022525"/>
    </source>
</evidence>
<evidence type="ECO:0000313" key="6">
    <source>
        <dbReference type="EMBL" id="KAG8383936.1"/>
    </source>
</evidence>
<evidence type="ECO:0000313" key="7">
    <source>
        <dbReference type="Proteomes" id="UP000826271"/>
    </source>
</evidence>
<comment type="similarity">
    <text evidence="5">Belongs to the EXORDIUM family.</text>
</comment>
<proteinExistence type="inferred from homology"/>
<keyword evidence="4" id="KW-0732">Signal</keyword>
<accession>A0AAV6XLT6</accession>
<evidence type="ECO:0000256" key="5">
    <source>
        <dbReference type="ARBA" id="ARBA00023591"/>
    </source>
</evidence>
<dbReference type="Proteomes" id="UP000826271">
    <property type="component" value="Unassembled WGS sequence"/>
</dbReference>
<sequence>MIWYGNFNPAQRSIILDLFQSLNRPGPPSPSVASWWHTTASYKGGPCNVALLQVGKSLKEVQIVALASKPGEMRPTGINVVLTDADVAVEDFCVWDPWRDC</sequence>
<comment type="caution">
    <text evidence="6">The sequence shown here is derived from an EMBL/GenBank/DDBJ whole genome shotgun (WGS) entry which is preliminary data.</text>
</comment>
<organism evidence="6 7">
    <name type="scientific">Buddleja alternifolia</name>
    <dbReference type="NCBI Taxonomy" id="168488"/>
    <lineage>
        <taxon>Eukaryota</taxon>
        <taxon>Viridiplantae</taxon>
        <taxon>Streptophyta</taxon>
        <taxon>Embryophyta</taxon>
        <taxon>Tracheophyta</taxon>
        <taxon>Spermatophyta</taxon>
        <taxon>Magnoliopsida</taxon>
        <taxon>eudicotyledons</taxon>
        <taxon>Gunneridae</taxon>
        <taxon>Pentapetalae</taxon>
        <taxon>asterids</taxon>
        <taxon>lamiids</taxon>
        <taxon>Lamiales</taxon>
        <taxon>Scrophulariaceae</taxon>
        <taxon>Buddlejeae</taxon>
        <taxon>Buddleja</taxon>
    </lineage>
</organism>
<name>A0AAV6XLT6_9LAMI</name>
<dbReference type="EMBL" id="WHWC01000004">
    <property type="protein sequence ID" value="KAG8383936.1"/>
    <property type="molecule type" value="Genomic_DNA"/>
</dbReference>
<protein>
    <submittedName>
        <fullName evidence="6">Uncharacterized protein</fullName>
    </submittedName>
</protein>